<dbReference type="KEGG" id="dru:Desru_1801"/>
<evidence type="ECO:0000256" key="1">
    <source>
        <dbReference type="SAM" id="Coils"/>
    </source>
</evidence>
<evidence type="ECO:0000313" key="2">
    <source>
        <dbReference type="EMBL" id="AEG60064.1"/>
    </source>
</evidence>
<dbReference type="Gene3D" id="6.10.140.1110">
    <property type="match status" value="1"/>
</dbReference>
<proteinExistence type="predicted"/>
<dbReference type="OrthoDB" id="1682134at2"/>
<dbReference type="Proteomes" id="UP000009234">
    <property type="component" value="Chromosome"/>
</dbReference>
<dbReference type="InterPro" id="IPR021297">
    <property type="entry name" value="YlqD"/>
</dbReference>
<sequence>MLKITRPVLVKVRVTDGYKKNLAQELQESIARLELELRQLELQARKLEEMAKKNPGGVQAALVQLEQEKQKRLDKRLELLDNIKEIGRLPNGSEVLQGKVESIVDVQVGDDWRKLMSAEVVIKDGRVVEIRSPKPEVDHD</sequence>
<dbReference type="HOGENOM" id="CLU_135539_0_0_9"/>
<gene>
    <name evidence="2" type="ordered locus">Desru_1801</name>
</gene>
<reference evidence="2 3" key="2">
    <citation type="journal article" date="2012" name="Stand. Genomic Sci.">
        <title>Complete genome sequence of the sulfate-reducing firmicute Desulfotomaculum ruminis type strain (DL(T)).</title>
        <authorList>
            <person name="Spring S."/>
            <person name="Visser M."/>
            <person name="Lu M."/>
            <person name="Copeland A."/>
            <person name="Lapidus A."/>
            <person name="Lucas S."/>
            <person name="Cheng J.F."/>
            <person name="Han C."/>
            <person name="Tapia R."/>
            <person name="Goodwin L.A."/>
            <person name="Pitluck S."/>
            <person name="Ivanova N."/>
            <person name="Land M."/>
            <person name="Hauser L."/>
            <person name="Larimer F."/>
            <person name="Rohde M."/>
            <person name="Goker M."/>
            <person name="Detter J.C."/>
            <person name="Kyrpides N.C."/>
            <person name="Woyke T."/>
            <person name="Schaap P.J."/>
            <person name="Plugge C.M."/>
            <person name="Muyzer G."/>
            <person name="Kuever J."/>
            <person name="Pereira I.A."/>
            <person name="Parshina S.N."/>
            <person name="Bernier-Latmani R."/>
            <person name="Stams A.J."/>
            <person name="Klenk H.P."/>
        </authorList>
    </citation>
    <scope>NUCLEOTIDE SEQUENCE [LARGE SCALE GENOMIC DNA]</scope>
    <source>
        <strain evidence="3">ATCC 23193 / DSM 2154 / NCIB 8452 / DL</strain>
    </source>
</reference>
<dbReference type="Pfam" id="PF11068">
    <property type="entry name" value="YlqD"/>
    <property type="match status" value="1"/>
</dbReference>
<dbReference type="AlphaFoldDB" id="F6DTK2"/>
<name>F6DTK2_DESRL</name>
<protein>
    <recommendedName>
        <fullName evidence="4">YlqD protein</fullName>
    </recommendedName>
</protein>
<keyword evidence="1" id="KW-0175">Coiled coil</keyword>
<keyword evidence="3" id="KW-1185">Reference proteome</keyword>
<evidence type="ECO:0000313" key="3">
    <source>
        <dbReference type="Proteomes" id="UP000009234"/>
    </source>
</evidence>
<organism evidence="2 3">
    <name type="scientific">Desulforamulus ruminis (strain ATCC 23193 / DSM 2154 / NCIMB 8452 / DL)</name>
    <name type="common">Desulfotomaculum ruminis</name>
    <dbReference type="NCBI Taxonomy" id="696281"/>
    <lineage>
        <taxon>Bacteria</taxon>
        <taxon>Bacillati</taxon>
        <taxon>Bacillota</taxon>
        <taxon>Clostridia</taxon>
        <taxon>Eubacteriales</taxon>
        <taxon>Peptococcaceae</taxon>
        <taxon>Desulforamulus</taxon>
    </lineage>
</organism>
<dbReference type="RefSeq" id="WP_013841828.1">
    <property type="nucleotide sequence ID" value="NC_015589.1"/>
</dbReference>
<feature type="coiled-coil region" evidence="1">
    <location>
        <begin position="19"/>
        <end position="53"/>
    </location>
</feature>
<dbReference type="eggNOG" id="ENOG50333P3">
    <property type="taxonomic scope" value="Bacteria"/>
</dbReference>
<accession>F6DTK2</accession>
<reference evidence="3" key="1">
    <citation type="submission" date="2011-05" db="EMBL/GenBank/DDBJ databases">
        <title>Complete sequence of Desulfotomaculum ruminis DSM 2154.</title>
        <authorList>
            <person name="Lucas S."/>
            <person name="Copeland A."/>
            <person name="Lapidus A."/>
            <person name="Cheng J.-F."/>
            <person name="Goodwin L."/>
            <person name="Pitluck S."/>
            <person name="Lu M."/>
            <person name="Detter J.C."/>
            <person name="Han C."/>
            <person name="Tapia R."/>
            <person name="Land M."/>
            <person name="Hauser L."/>
            <person name="Kyrpides N."/>
            <person name="Ivanova N."/>
            <person name="Mikhailova N."/>
            <person name="Pagani I."/>
            <person name="Stams A.J.M."/>
            <person name="Plugge C.M."/>
            <person name="Muyzer G."/>
            <person name="Kuever J."/>
            <person name="Parshina S.N."/>
            <person name="Ivanova A.E."/>
            <person name="Nazina T.N."/>
            <person name="Brambilla E."/>
            <person name="Spring S."/>
            <person name="Klenk H.-P."/>
            <person name="Woyke T."/>
        </authorList>
    </citation>
    <scope>NUCLEOTIDE SEQUENCE [LARGE SCALE GENOMIC DNA]</scope>
    <source>
        <strain evidence="3">ATCC 23193 / DSM 2154 / NCIB 8452 / DL</strain>
    </source>
</reference>
<evidence type="ECO:0008006" key="4">
    <source>
        <dbReference type="Google" id="ProtNLM"/>
    </source>
</evidence>
<dbReference type="STRING" id="696281.Desru_1801"/>
<dbReference type="EMBL" id="CP002780">
    <property type="protein sequence ID" value="AEG60064.1"/>
    <property type="molecule type" value="Genomic_DNA"/>
</dbReference>